<feature type="compositionally biased region" description="Pro residues" evidence="1">
    <location>
        <begin position="660"/>
        <end position="681"/>
    </location>
</feature>
<reference evidence="3 4" key="1">
    <citation type="journal article" date="2013" name="BMC Genomics">
        <title>The genome and transcriptome of the pine saprophyte Ophiostoma piceae, and a comparison with the bark beetle-associated pine pathogen Grosmannia clavigera.</title>
        <authorList>
            <person name="Haridas S."/>
            <person name="Wang Y."/>
            <person name="Lim L."/>
            <person name="Massoumi Alamouti S."/>
            <person name="Jackman S."/>
            <person name="Docking R."/>
            <person name="Robertson G."/>
            <person name="Birol I."/>
            <person name="Bohlmann J."/>
            <person name="Breuil C."/>
        </authorList>
    </citation>
    <scope>NUCLEOTIDE SEQUENCE [LARGE SCALE GENOMIC DNA]</scope>
    <source>
        <strain evidence="3 4">UAMH 11346</strain>
    </source>
</reference>
<feature type="compositionally biased region" description="Pro residues" evidence="1">
    <location>
        <begin position="543"/>
        <end position="558"/>
    </location>
</feature>
<dbReference type="PANTHER" id="PTHR48125:SF10">
    <property type="entry name" value="OS12G0136300 PROTEIN"/>
    <property type="match status" value="1"/>
</dbReference>
<feature type="region of interest" description="Disordered" evidence="1">
    <location>
        <begin position="942"/>
        <end position="961"/>
    </location>
</feature>
<keyword evidence="2" id="KW-0812">Transmembrane</keyword>
<dbReference type="Proteomes" id="UP000016923">
    <property type="component" value="Unassembled WGS sequence"/>
</dbReference>
<name>S3D9Q7_OPHP1</name>
<feature type="region of interest" description="Disordered" evidence="1">
    <location>
        <begin position="1570"/>
        <end position="1646"/>
    </location>
</feature>
<feature type="region of interest" description="Disordered" evidence="1">
    <location>
        <begin position="840"/>
        <end position="874"/>
    </location>
</feature>
<feature type="transmembrane region" description="Helical" evidence="2">
    <location>
        <begin position="6"/>
        <end position="30"/>
    </location>
</feature>
<dbReference type="EMBL" id="KE148146">
    <property type="protein sequence ID" value="EPE10220.1"/>
    <property type="molecule type" value="Genomic_DNA"/>
</dbReference>
<feature type="region of interest" description="Disordered" evidence="1">
    <location>
        <begin position="587"/>
        <end position="609"/>
    </location>
</feature>
<accession>S3D9Q7</accession>
<dbReference type="VEuPathDB" id="FungiDB:F503_05315"/>
<feature type="region of interest" description="Disordered" evidence="1">
    <location>
        <begin position="1031"/>
        <end position="1062"/>
    </location>
</feature>
<evidence type="ECO:0000313" key="3">
    <source>
        <dbReference type="EMBL" id="EPE10220.1"/>
    </source>
</evidence>
<feature type="compositionally biased region" description="Low complexity" evidence="1">
    <location>
        <begin position="1596"/>
        <end position="1616"/>
    </location>
</feature>
<dbReference type="eggNOG" id="ENOG502R6ME">
    <property type="taxonomic scope" value="Eukaryota"/>
</dbReference>
<feature type="region of interest" description="Disordered" evidence="1">
    <location>
        <begin position="660"/>
        <end position="695"/>
    </location>
</feature>
<keyword evidence="4" id="KW-1185">Reference proteome</keyword>
<dbReference type="PANTHER" id="PTHR48125">
    <property type="entry name" value="LP07818P1"/>
    <property type="match status" value="1"/>
</dbReference>
<feature type="compositionally biased region" description="Polar residues" evidence="1">
    <location>
        <begin position="848"/>
        <end position="867"/>
    </location>
</feature>
<feature type="transmembrane region" description="Helical" evidence="2">
    <location>
        <begin position="163"/>
        <end position="184"/>
    </location>
</feature>
<feature type="compositionally biased region" description="Polar residues" evidence="1">
    <location>
        <begin position="510"/>
        <end position="520"/>
    </location>
</feature>
<feature type="compositionally biased region" description="Basic residues" evidence="1">
    <location>
        <begin position="682"/>
        <end position="695"/>
    </location>
</feature>
<dbReference type="HOGENOM" id="CLU_242624_0_0_1"/>
<protein>
    <submittedName>
        <fullName evidence="3">Uncharacterized protein</fullName>
    </submittedName>
</protein>
<feature type="compositionally biased region" description="Low complexity" evidence="1">
    <location>
        <begin position="1635"/>
        <end position="1646"/>
    </location>
</feature>
<evidence type="ECO:0000313" key="4">
    <source>
        <dbReference type="Proteomes" id="UP000016923"/>
    </source>
</evidence>
<organism evidence="3 4">
    <name type="scientific">Ophiostoma piceae (strain UAMH 11346)</name>
    <name type="common">Sap stain fungus</name>
    <dbReference type="NCBI Taxonomy" id="1262450"/>
    <lineage>
        <taxon>Eukaryota</taxon>
        <taxon>Fungi</taxon>
        <taxon>Dikarya</taxon>
        <taxon>Ascomycota</taxon>
        <taxon>Pezizomycotina</taxon>
        <taxon>Sordariomycetes</taxon>
        <taxon>Sordariomycetidae</taxon>
        <taxon>Ophiostomatales</taxon>
        <taxon>Ophiostomataceae</taxon>
        <taxon>Ophiostoma</taxon>
    </lineage>
</organism>
<feature type="compositionally biased region" description="Polar residues" evidence="1">
    <location>
        <begin position="946"/>
        <end position="955"/>
    </location>
</feature>
<keyword evidence="2" id="KW-0472">Membrane</keyword>
<proteinExistence type="predicted"/>
<evidence type="ECO:0000256" key="2">
    <source>
        <dbReference type="SAM" id="Phobius"/>
    </source>
</evidence>
<feature type="region of interest" description="Disordered" evidence="1">
    <location>
        <begin position="502"/>
        <end position="562"/>
    </location>
</feature>
<keyword evidence="2" id="KW-1133">Transmembrane helix</keyword>
<feature type="transmembrane region" description="Helical" evidence="2">
    <location>
        <begin position="42"/>
        <end position="64"/>
    </location>
</feature>
<dbReference type="STRING" id="1262450.S3D9Q7"/>
<gene>
    <name evidence="3" type="ORF">F503_05315</name>
</gene>
<evidence type="ECO:0000256" key="1">
    <source>
        <dbReference type="SAM" id="MobiDB-lite"/>
    </source>
</evidence>
<sequence length="1646" mass="177405">MVTVSATVAAYIFLPGHIYLIYPVATYTSLPAWILSRLRLQHVPAILCVSIILSWAGTSVSYIAPVVNDLKTCLEDAVVFPYETIVEPFIEAFHNGLSTIEFHEGLARDKEELAYFWPIATKLITSLPTVYWGAVESQKNVRANVVDAPERFFDLHFESLEKFFLANMRIVLIAPVLIIAYNWATSRSGYTNNIDLGQQRTANAELMELVEAQNAQVQATDAHVCAIHASCEALLSLIWVNVFCPGARRHIQVLELENIPRSLPHREPRVSRDVMFSLRHRLGVRPGLNMPMPDQIESYDPIKKHIALEAIRGENLILLETLAEEERTLLALRPRLGQLEQSIKRDATNGHPNGRRGFITWTPADAEPDLQRYSEYLALKQQDPTAPHLETFQMYEFYLASGRPHQFQASPLSPVSSVSSVYSVSSVSLVHTEPVSPTAAFLRVSEGIESRWQNVQRGFCNVGQSPFPSIYNRGGRYTFPEPQVPVLEPEPRVARAPEKIVRSFRKNVPQDGNSRPGNRTESWKKRTTQQAVNDEERAMSAAPEPPQTPSKAPAPPTGPANAEVEVKAAPAPPAAANQLEYREAHVVDEESLAEPSSPSLKSQDRQSLNDGRALAAALVDQDPAAAEPKKQELMHAANVDYFNDALAAFAGLRLEDLPPLPPSPTVPDVPPPPLPPFPAAKPPKRSPKPARRRKAVRWDDVLEKHAIFQRHDPADTFIDTSELQRRREAVDAIIKSLFSSIPQHIRLDHWPARYLPRRLTKAKYGKSRTLERFRKRVERTWTHRVRGGRRIETMPTPVETSADAFELTRNSYVEGLADASTPSDAQLSVKAVVDTTVTSTAEADAKSSIATSAGPSNTPALDSSTAATEDPPEESLKELWVELFGVSPDSSNCGETEEPIVHESQVPESEFTFSFPMPISDAPARQHNLPPLFLPSTPPTAATLPESRTTPVTTQSNLPPLYLPSEPSLAVVSDTGPTTLADNLPVALAAVESNAGTEAIPEDHQDAEFTFDFQLPTTNPFANQSNVHVDQLPAPSQPVAENQPELASTGAAGDVPVDSSAAESQILETEAQPADAQGAGMDPEDLEQLLQELGLDDHEQTAPEADAYTESSIVGDQSELLESALAALDIACDPANRYAVVNEGGGQGGGQGDDANATSIIDSMMTMDLNDTDMFPPGYFDTSNVFATTDQTEATDTETANIGATDVRTRDVADPGFSAHSLGASNVDDIDTGVFDYGSANDFDIGAFDFGNIGTFDLGAFDFPDTDAADAGVATSSDTDNNAAIVADAVADLNSQPDLFPLSMFLDTSRYDSNNAGEYGYGELHGNSIPYAGTSEAPAGNLELQNSELLSTEDFDPEDVAAFEAATGLAGQTDAEIDNIFEGIDQPAPLVSGLQTEADASVSEDSGDFDAEAVAAFGLAAGLTGDADAELANIFEDVDLPAPAQLEEPAPGVPGESNAEGVVEVDLATALLGQTDPGLVYMYNGLDLTWPHDPDMMAALGMPVEEDWGHFDAEGVEEFGLEMGFGGAGGDELDNFFDGLDNTNDQSEAVEAAATTTAGPEDTNRVLVPHQDEDAEEGDLSSLSGGDDEYTEGDSHAPANEAADAAATPPQDVTATEDQPEVSRGSDESMMDIYSASSSSSDPDPA</sequence>